<dbReference type="AlphaFoldDB" id="A0A9X4KKZ6"/>
<gene>
    <name evidence="1" type="ORF">OMP38_16660</name>
</gene>
<comment type="caution">
    <text evidence="1">The sequence shown here is derived from an EMBL/GenBank/DDBJ whole genome shotgun (WGS) entry which is preliminary data.</text>
</comment>
<sequence length="67" mass="7860">MRIIYATESDYDYIKKHDHHLLESLISQKNQTKGEMLAARAGTFSDFIYEKPLLKTSGRRSERNARE</sequence>
<name>A0A9X4KKZ6_9BACL</name>
<reference evidence="1 2" key="1">
    <citation type="submission" date="2022-10" db="EMBL/GenBank/DDBJ databases">
        <title>Comparative genomic analysis of Cohnella hashimotonis sp. nov., isolated from the International Space Station.</title>
        <authorList>
            <person name="Simpson A."/>
            <person name="Venkateswaran K."/>
        </authorList>
    </citation>
    <scope>NUCLEOTIDE SEQUENCE [LARGE SCALE GENOMIC DNA]</scope>
    <source>
        <strain evidence="1 2">DSM 18997</strain>
    </source>
</reference>
<evidence type="ECO:0000313" key="1">
    <source>
        <dbReference type="EMBL" id="MDG0792317.1"/>
    </source>
</evidence>
<accession>A0A9X4KKZ6</accession>
<organism evidence="1 2">
    <name type="scientific">Cohnella ginsengisoli</name>
    <dbReference type="NCBI Taxonomy" id="425004"/>
    <lineage>
        <taxon>Bacteria</taxon>
        <taxon>Bacillati</taxon>
        <taxon>Bacillota</taxon>
        <taxon>Bacilli</taxon>
        <taxon>Bacillales</taxon>
        <taxon>Paenibacillaceae</taxon>
        <taxon>Cohnella</taxon>
    </lineage>
</organism>
<evidence type="ECO:0000313" key="2">
    <source>
        <dbReference type="Proteomes" id="UP001153387"/>
    </source>
</evidence>
<protein>
    <submittedName>
        <fullName evidence="1">Uncharacterized protein</fullName>
    </submittedName>
</protein>
<proteinExistence type="predicted"/>
<dbReference type="RefSeq" id="WP_277566130.1">
    <property type="nucleotide sequence ID" value="NZ_JAPDHZ010000003.1"/>
</dbReference>
<keyword evidence="2" id="KW-1185">Reference proteome</keyword>
<dbReference type="Proteomes" id="UP001153387">
    <property type="component" value="Unassembled WGS sequence"/>
</dbReference>
<dbReference type="EMBL" id="JAPDHZ010000003">
    <property type="protein sequence ID" value="MDG0792317.1"/>
    <property type="molecule type" value="Genomic_DNA"/>
</dbReference>